<dbReference type="GO" id="GO:0006629">
    <property type="term" value="P:lipid metabolic process"/>
    <property type="evidence" value="ECO:0007669"/>
    <property type="project" value="InterPro"/>
</dbReference>
<dbReference type="SUPFAM" id="SSF51695">
    <property type="entry name" value="PLC-like phosphodiesterases"/>
    <property type="match status" value="1"/>
</dbReference>
<dbReference type="STRING" id="1089455.MOPEL_009_00440"/>
<evidence type="ECO:0000259" key="3">
    <source>
        <dbReference type="PROSITE" id="PS51704"/>
    </source>
</evidence>
<protein>
    <submittedName>
        <fullName evidence="4">Putative esterase</fullName>
    </submittedName>
</protein>
<evidence type="ECO:0000313" key="4">
    <source>
        <dbReference type="EMBL" id="GAB47354.1"/>
    </source>
</evidence>
<evidence type="ECO:0000256" key="1">
    <source>
        <dbReference type="SAM" id="MobiDB-lite"/>
    </source>
</evidence>
<keyword evidence="2" id="KW-0732">Signal</keyword>
<keyword evidence="5" id="KW-1185">Reference proteome</keyword>
<sequence length="356" mass="38082">MRVSRSLLWCAAPLALAVSGCSGAPSTPGDAPTDPAAGSPSATSSAAEFDLQAHRGGRGETTEESLAGFEKSIRLGVTTLELDVVLTKDGVPAVWHDPTVLETKCSDTGPATPGDRQYPYVGKLVHDLTWAQLRTLDCSKTLKEFPDAQSVPGNKIARLRDVFALTDRLGSKARYNIETKIEAAEPEKSATPEDFVDVILAEVDAAHVADRVSIQSFDWRSLPLVKKKNPAIPTALLWDETTWLADSPWTAGVSVESVKGDIVAAAKKVDADVLSPGYSLPYGRRPGDADFRLVADKAFVDRAHAAGLTVVPWTVNDPEAMKAQIDAGVDGIITDYPGRLRTVMEERGMTVPPPGR</sequence>
<dbReference type="AlphaFoldDB" id="H5UNP6"/>
<dbReference type="GO" id="GO:0008081">
    <property type="term" value="F:phosphoric diester hydrolase activity"/>
    <property type="evidence" value="ECO:0007669"/>
    <property type="project" value="InterPro"/>
</dbReference>
<dbReference type="PANTHER" id="PTHR46211:SF14">
    <property type="entry name" value="GLYCEROPHOSPHODIESTER PHOSPHODIESTERASE"/>
    <property type="match status" value="1"/>
</dbReference>
<dbReference type="OrthoDB" id="9758957at2"/>
<dbReference type="PROSITE" id="PS51257">
    <property type="entry name" value="PROKAR_LIPOPROTEIN"/>
    <property type="match status" value="1"/>
</dbReference>
<evidence type="ECO:0000256" key="2">
    <source>
        <dbReference type="SAM" id="SignalP"/>
    </source>
</evidence>
<dbReference type="Gene3D" id="3.20.20.190">
    <property type="entry name" value="Phosphatidylinositol (PI) phosphodiesterase"/>
    <property type="match status" value="1"/>
</dbReference>
<evidence type="ECO:0000313" key="5">
    <source>
        <dbReference type="Proteomes" id="UP000004367"/>
    </source>
</evidence>
<reference evidence="4 5" key="1">
    <citation type="submission" date="2012-02" db="EMBL/GenBank/DDBJ databases">
        <title>Whole genome shotgun sequence of Mobilicoccus pelagius NBRC 104925.</title>
        <authorList>
            <person name="Yoshida Y."/>
            <person name="Hosoyama A."/>
            <person name="Tsuchikane K."/>
            <person name="Katsumata H."/>
            <person name="Yamazaki S."/>
            <person name="Fujita N."/>
        </authorList>
    </citation>
    <scope>NUCLEOTIDE SEQUENCE [LARGE SCALE GENOMIC DNA]</scope>
    <source>
        <strain evidence="4 5">NBRC 104925</strain>
    </source>
</reference>
<dbReference type="EMBL" id="BAFE01000009">
    <property type="protein sequence ID" value="GAB47354.1"/>
    <property type="molecule type" value="Genomic_DNA"/>
</dbReference>
<feature type="compositionally biased region" description="Low complexity" evidence="1">
    <location>
        <begin position="24"/>
        <end position="46"/>
    </location>
</feature>
<dbReference type="CDD" id="cd08567">
    <property type="entry name" value="GDPD_SpGDE_like"/>
    <property type="match status" value="1"/>
</dbReference>
<dbReference type="InterPro" id="IPR017946">
    <property type="entry name" value="PLC-like_Pdiesterase_TIM-brl"/>
</dbReference>
<gene>
    <name evidence="4" type="ORF">MOPEL_009_00440</name>
</gene>
<name>H5UNP6_9MICO</name>
<dbReference type="PANTHER" id="PTHR46211">
    <property type="entry name" value="GLYCEROPHOSPHORYL DIESTER PHOSPHODIESTERASE"/>
    <property type="match status" value="1"/>
</dbReference>
<dbReference type="Pfam" id="PF03009">
    <property type="entry name" value="GDPD"/>
    <property type="match status" value="1"/>
</dbReference>
<dbReference type="RefSeq" id="WP_009481252.1">
    <property type="nucleotide sequence ID" value="NZ_BAFE01000009.1"/>
</dbReference>
<comment type="caution">
    <text evidence="4">The sequence shown here is derived from an EMBL/GenBank/DDBJ whole genome shotgun (WGS) entry which is preliminary data.</text>
</comment>
<feature type="domain" description="GP-PDE" evidence="3">
    <location>
        <begin position="49"/>
        <end position="344"/>
    </location>
</feature>
<feature type="region of interest" description="Disordered" evidence="1">
    <location>
        <begin position="21"/>
        <end position="46"/>
    </location>
</feature>
<accession>H5UNP6</accession>
<feature type="signal peptide" evidence="2">
    <location>
        <begin position="1"/>
        <end position="24"/>
    </location>
</feature>
<dbReference type="PROSITE" id="PS51704">
    <property type="entry name" value="GP_PDE"/>
    <property type="match status" value="1"/>
</dbReference>
<dbReference type="InterPro" id="IPR030395">
    <property type="entry name" value="GP_PDE_dom"/>
</dbReference>
<dbReference type="eggNOG" id="COG0584">
    <property type="taxonomic scope" value="Bacteria"/>
</dbReference>
<proteinExistence type="predicted"/>
<dbReference type="Proteomes" id="UP000004367">
    <property type="component" value="Unassembled WGS sequence"/>
</dbReference>
<organism evidence="4 5">
    <name type="scientific">Mobilicoccus pelagius NBRC 104925</name>
    <dbReference type="NCBI Taxonomy" id="1089455"/>
    <lineage>
        <taxon>Bacteria</taxon>
        <taxon>Bacillati</taxon>
        <taxon>Actinomycetota</taxon>
        <taxon>Actinomycetes</taxon>
        <taxon>Micrococcales</taxon>
        <taxon>Dermatophilaceae</taxon>
        <taxon>Mobilicoccus</taxon>
    </lineage>
</organism>
<feature type="chain" id="PRO_5003598946" evidence="2">
    <location>
        <begin position="25"/>
        <end position="356"/>
    </location>
</feature>